<comment type="function">
    <text evidence="7">Catalyzes the ferrous insertion into protoporphyrin IX.</text>
</comment>
<dbReference type="InterPro" id="IPR001015">
    <property type="entry name" value="Ferrochelatase"/>
</dbReference>
<dbReference type="PATRIC" id="fig|1127696.3.peg.221"/>
<feature type="binding site" evidence="7">
    <location>
        <position position="207"/>
    </location>
    <ligand>
        <name>Fe(2+)</name>
        <dbReference type="ChEBI" id="CHEBI:29033"/>
    </ligand>
</feature>
<dbReference type="PANTHER" id="PTHR11108:SF1">
    <property type="entry name" value="FERROCHELATASE, MITOCHONDRIAL"/>
    <property type="match status" value="1"/>
</dbReference>
<dbReference type="GO" id="GO:0004325">
    <property type="term" value="F:ferrochelatase activity"/>
    <property type="evidence" value="ECO:0007669"/>
    <property type="project" value="UniProtKB-UniRule"/>
</dbReference>
<evidence type="ECO:0000256" key="1">
    <source>
        <dbReference type="ARBA" id="ARBA00007718"/>
    </source>
</evidence>
<evidence type="ECO:0000256" key="5">
    <source>
        <dbReference type="ARBA" id="ARBA00023244"/>
    </source>
</evidence>
<dbReference type="GO" id="GO:0006783">
    <property type="term" value="P:heme biosynthetic process"/>
    <property type="evidence" value="ECO:0007669"/>
    <property type="project" value="UniProtKB-UniRule"/>
</dbReference>
<dbReference type="CDD" id="cd00419">
    <property type="entry name" value="Ferrochelatase_C"/>
    <property type="match status" value="1"/>
</dbReference>
<dbReference type="SUPFAM" id="SSF53800">
    <property type="entry name" value="Chelatase"/>
    <property type="match status" value="1"/>
</dbReference>
<organism evidence="9 10">
    <name type="scientific">Porphyromonas catoniae F0037</name>
    <dbReference type="NCBI Taxonomy" id="1127696"/>
    <lineage>
        <taxon>Bacteria</taxon>
        <taxon>Pseudomonadati</taxon>
        <taxon>Bacteroidota</taxon>
        <taxon>Bacteroidia</taxon>
        <taxon>Bacteroidales</taxon>
        <taxon>Porphyromonadaceae</taxon>
        <taxon>Porphyromonas</taxon>
    </lineage>
</organism>
<sequence>MKGNDTPSLFGAEYPSSQAVLLLNLGSPRTPAVEDVHAYLLQFLMDRRIIGLPHWARHLLVHHIIVPKRAPKSAANYRTIWDEECQAFPLITHTEEIARALAERRQCPVAVGMRYGSPTTGSALEALASLLSVEEVIIAPLYPHYARSSYETAVAYVLEEARRLGLSRLRFRLLSPFYNEPSYRAVLTESIRPYLQSPFDRLIVSMHGIPVSHIPKECREHNGETNYCASRRDWHERHAEEDCYRLQCEETTEYLRQDLGLEQGQVELVYQSRLGRHEWMRPYMSQRVRQFSGEGAERVIVVCPGFICDCLETIQEIDSYYREVFLAHGGKSFVYVPCLNSSEDFIASLASLLDQTALDPSALLSEENKRKYKYEH</sequence>
<gene>
    <name evidence="7" type="primary">hemH</name>
    <name evidence="9" type="ORF">HMPREF9134_00268</name>
</gene>
<dbReference type="eggNOG" id="COG0276">
    <property type="taxonomic scope" value="Bacteria"/>
</dbReference>
<comment type="catalytic activity">
    <reaction evidence="7">
        <text>heme b + 2 H(+) = protoporphyrin IX + Fe(2+)</text>
        <dbReference type="Rhea" id="RHEA:22584"/>
        <dbReference type="ChEBI" id="CHEBI:15378"/>
        <dbReference type="ChEBI" id="CHEBI:29033"/>
        <dbReference type="ChEBI" id="CHEBI:57306"/>
        <dbReference type="ChEBI" id="CHEBI:60344"/>
        <dbReference type="EC" id="4.98.1.1"/>
    </reaction>
</comment>
<reference evidence="9 10" key="1">
    <citation type="submission" date="2012-05" db="EMBL/GenBank/DDBJ databases">
        <authorList>
            <person name="Weinstock G."/>
            <person name="Sodergren E."/>
            <person name="Lobos E.A."/>
            <person name="Fulton L."/>
            <person name="Fulton R."/>
            <person name="Courtney L."/>
            <person name="Fronick C."/>
            <person name="O'Laughlin M."/>
            <person name="Godfrey J."/>
            <person name="Wilson R.M."/>
            <person name="Miner T."/>
            <person name="Farmer C."/>
            <person name="Delehaunty K."/>
            <person name="Cordes M."/>
            <person name="Minx P."/>
            <person name="Tomlinson C."/>
            <person name="Chen J."/>
            <person name="Wollam A."/>
            <person name="Pepin K.H."/>
            <person name="Bhonagiri V."/>
            <person name="Zhang X."/>
            <person name="Suruliraj S."/>
            <person name="Warren W."/>
            <person name="Mitreva M."/>
            <person name="Mardis E.R."/>
            <person name="Wilson R.K."/>
        </authorList>
    </citation>
    <scope>NUCLEOTIDE SEQUENCE [LARGE SCALE GENOMIC DNA]</scope>
    <source>
        <strain evidence="9 10">F0037</strain>
    </source>
</reference>
<evidence type="ECO:0000256" key="4">
    <source>
        <dbReference type="ARBA" id="ARBA00023239"/>
    </source>
</evidence>
<comment type="caution">
    <text evidence="9">The sequence shown here is derived from an EMBL/GenBank/DDBJ whole genome shotgun (WGS) entry which is preliminary data.</text>
</comment>
<dbReference type="EC" id="4.98.1.1" evidence="7"/>
<evidence type="ECO:0000313" key="10">
    <source>
        <dbReference type="Proteomes" id="UP000010408"/>
    </source>
</evidence>
<keyword evidence="3 7" id="KW-0350">Heme biosynthesis</keyword>
<dbReference type="Pfam" id="PF00762">
    <property type="entry name" value="Ferrochelatase"/>
    <property type="match status" value="1"/>
</dbReference>
<keyword evidence="7" id="KW-0963">Cytoplasm</keyword>
<dbReference type="RefSeq" id="WP_005468407.1">
    <property type="nucleotide sequence ID" value="NZ_KB291042.1"/>
</dbReference>
<dbReference type="InterPro" id="IPR033659">
    <property type="entry name" value="Ferrochelatase_N"/>
</dbReference>
<dbReference type="Gene3D" id="3.40.50.1400">
    <property type="match status" value="2"/>
</dbReference>
<evidence type="ECO:0000256" key="2">
    <source>
        <dbReference type="ARBA" id="ARBA00023004"/>
    </source>
</evidence>
<dbReference type="InterPro" id="IPR033644">
    <property type="entry name" value="Ferrochelatase_C"/>
</dbReference>
<dbReference type="AlphaFoldDB" id="L1NHC1"/>
<evidence type="ECO:0000256" key="8">
    <source>
        <dbReference type="RuleBase" id="RU004185"/>
    </source>
</evidence>
<evidence type="ECO:0000256" key="6">
    <source>
        <dbReference type="ARBA" id="ARBA00024536"/>
    </source>
</evidence>
<dbReference type="UniPathway" id="UPA00252">
    <property type="reaction ID" value="UER00325"/>
</dbReference>
<dbReference type="HOGENOM" id="CLU_018884_0_1_10"/>
<keyword evidence="7" id="KW-0479">Metal-binding</keyword>
<dbReference type="STRING" id="1127696.HMPREF9134_00268"/>
<dbReference type="EMBL" id="AMEQ01000011">
    <property type="protein sequence ID" value="EKY02726.1"/>
    <property type="molecule type" value="Genomic_DNA"/>
</dbReference>
<protein>
    <recommendedName>
        <fullName evidence="7">Ferrochelatase</fullName>
        <ecNumber evidence="7">4.98.1.1</ecNumber>
    </recommendedName>
    <alternativeName>
        <fullName evidence="7">Heme synthase</fullName>
    </alternativeName>
    <alternativeName>
        <fullName evidence="7">Protoheme ferro-lyase</fullName>
    </alternativeName>
</protein>
<comment type="catalytic activity">
    <reaction evidence="6">
        <text>Fe-coproporphyrin III + 2 H(+) = coproporphyrin III + Fe(2+)</text>
        <dbReference type="Rhea" id="RHEA:49572"/>
        <dbReference type="ChEBI" id="CHEBI:15378"/>
        <dbReference type="ChEBI" id="CHEBI:29033"/>
        <dbReference type="ChEBI" id="CHEBI:68438"/>
        <dbReference type="ChEBI" id="CHEBI:131725"/>
        <dbReference type="EC" id="4.99.1.9"/>
    </reaction>
    <physiologicalReaction direction="right-to-left" evidence="6">
        <dbReference type="Rhea" id="RHEA:49574"/>
    </physiologicalReaction>
</comment>
<dbReference type="CDD" id="cd03411">
    <property type="entry name" value="Ferrochelatase_N"/>
    <property type="match status" value="1"/>
</dbReference>
<dbReference type="GO" id="GO:0005737">
    <property type="term" value="C:cytoplasm"/>
    <property type="evidence" value="ECO:0007669"/>
    <property type="project" value="UniProtKB-SubCell"/>
</dbReference>
<keyword evidence="2 7" id="KW-0408">Iron</keyword>
<dbReference type="Proteomes" id="UP000010408">
    <property type="component" value="Unassembled WGS sequence"/>
</dbReference>
<dbReference type="HAMAP" id="MF_00323">
    <property type="entry name" value="Ferrochelatase"/>
    <property type="match status" value="1"/>
</dbReference>
<name>L1NHC1_9PORP</name>
<dbReference type="GO" id="GO:0046872">
    <property type="term" value="F:metal ion binding"/>
    <property type="evidence" value="ECO:0007669"/>
    <property type="project" value="UniProtKB-KW"/>
</dbReference>
<keyword evidence="5 7" id="KW-0627">Porphyrin biosynthesis</keyword>
<evidence type="ECO:0000256" key="7">
    <source>
        <dbReference type="HAMAP-Rule" id="MF_00323"/>
    </source>
</evidence>
<comment type="similarity">
    <text evidence="1 7 8">Belongs to the ferrochelatase family.</text>
</comment>
<evidence type="ECO:0000256" key="3">
    <source>
        <dbReference type="ARBA" id="ARBA00023133"/>
    </source>
</evidence>
<proteinExistence type="inferred from homology"/>
<comment type="pathway">
    <text evidence="7">Porphyrin-containing compound metabolism; protoheme biosynthesis; protoheme from protoporphyrin-IX: step 1/1.</text>
</comment>
<keyword evidence="4 7" id="KW-0456">Lyase</keyword>
<comment type="subcellular location">
    <subcellularLocation>
        <location evidence="7">Cytoplasm</location>
    </subcellularLocation>
</comment>
<dbReference type="PANTHER" id="PTHR11108">
    <property type="entry name" value="FERROCHELATASE"/>
    <property type="match status" value="1"/>
</dbReference>
<accession>L1NHC1</accession>
<feature type="binding site" evidence="7">
    <location>
        <position position="312"/>
    </location>
    <ligand>
        <name>Fe(2+)</name>
        <dbReference type="ChEBI" id="CHEBI:29033"/>
    </ligand>
</feature>
<evidence type="ECO:0000313" key="9">
    <source>
        <dbReference type="EMBL" id="EKY02726.1"/>
    </source>
</evidence>